<dbReference type="InterPro" id="IPR059141">
    <property type="entry name" value="Beta-prop_Nup120_160"/>
</dbReference>
<dbReference type="Proteomes" id="UP000757232">
    <property type="component" value="Unassembled WGS sequence"/>
</dbReference>
<dbReference type="InterPro" id="IPR056548">
    <property type="entry name" value="HEAT_Nup120"/>
</dbReference>
<dbReference type="InterPro" id="IPR021717">
    <property type="entry name" value="Nucleoporin_Nup160"/>
</dbReference>
<evidence type="ECO:0000256" key="3">
    <source>
        <dbReference type="ARBA" id="ARBA00023242"/>
    </source>
</evidence>
<keyword evidence="3" id="KW-0539">Nucleus</keyword>
<dbReference type="EMBL" id="LNZH02000191">
    <property type="protein sequence ID" value="OCB87467.1"/>
    <property type="molecule type" value="Genomic_DNA"/>
</dbReference>
<dbReference type="PANTHER" id="PTHR21286">
    <property type="entry name" value="NUCLEAR PORE COMPLEX PROTEIN NUP160"/>
    <property type="match status" value="1"/>
</dbReference>
<evidence type="ECO:0000259" key="4">
    <source>
        <dbReference type="Pfam" id="PF11715"/>
    </source>
</evidence>
<evidence type="ECO:0000256" key="2">
    <source>
        <dbReference type="ARBA" id="ARBA00022448"/>
    </source>
</evidence>
<dbReference type="GO" id="GO:0017056">
    <property type="term" value="F:structural constituent of nuclear pore"/>
    <property type="evidence" value="ECO:0007669"/>
    <property type="project" value="TreeGrafter"/>
</dbReference>
<feature type="domain" description="Nucleoporin nup120-like HEAT repeat" evidence="5">
    <location>
        <begin position="818"/>
        <end position="985"/>
    </location>
</feature>
<feature type="domain" description="Nucleoporin Nup120/160 beta-propeller" evidence="4">
    <location>
        <begin position="67"/>
        <end position="536"/>
    </location>
</feature>
<dbReference type="Pfam" id="PF11715">
    <property type="entry name" value="Beta-prop_Nup120_160"/>
    <property type="match status" value="1"/>
</dbReference>
<sequence length="1375" mass="154345">MDSKTDTHVLSSLHLSSVFASSAHVPTHAVPTVRRDIPLATARSDIPDEHASFSSLFNSTEIGHVLIRVVQGGLAVELVSLSYNISPIRFVFPATIIPNPALVAYGGRTYLIVVTSVGTLFRLSVPCYHDEQLWHGPLSKNWCKEWQIKKLGGAEPKLVHVHDAHDVAIALSYGGYLRLENKSVNSRDSVQWIETEWKSINWYSAFIPAIGTSRDYPEEIVSMSSAPSPTDLPDLFSISRDRVLRRWTVAKGCRSEIVLDTSRAADDTSSLLDPHPQKLLQVLTTVPVQGAEVSAEESVFVIVFVPSPSSPTTGGTFRVYNADRYQWKIVYSIDATPESAHCRLQDFIVNRDSLYVLWEKQGESMLETTHISLGNLSSESRLSNQTAAWRRVRLDNSSKINSDAMNELLLQPGSLTDKFLQSILRPGLFSVVTLRAALQDYREHYLSLPGPHPKPLLAIYATLGENIATVVGCTVALTRDPHTGVTLHNQYWNALRRDWEGFLARCTEIERIARWPVCAGLDANGQILVVERERISQCVQEDAPTQLHQRLLSTSNEDPGYRLLNICWAVRTKLSEPLVRRIETETISIFHQEYSFPLADIIAEASARVFTREEIEDDLASWAHEQVSTIPDFDSAVRRALEVITSLSRAVKQEEDEVELILPPVILEWTRALATSYLTETIEARYDLCLALSVLFFLMGEGLKESQVDPVLLAEVFAIIRGVAMCRYICRQPAGDLGGAKPMPQQADTEDDVATRLSTMYVSREPKNPPPSYSLAHQLLSEYGHPPVVPAAVHHFLDQLGLFSNMSPAHVTRSEVVICEKLRLMGYSESARYLLSWLPRTPAVCYVSGRLWIDGGREDEAATLLQGVSGVFGPGNVILSDDLQSLDAILPSGCCHSDCAYYLHVADLFKRAGMTSHEVHFLRLALSVWPEGGELDEVSQNTWSSIIKGYSDLGLYDDAYCYLISFPHRDQKQQYVSNLVYKMCENNALDRLLSMNFRGLVQEVEAALSFKARNADPRSLPNWSQVLYTWYTIRGDYRNAALTMYIRYRRLSDLHGDATTSISIVEQQAEALSIAMNALGLVESKNAYLTVPTYDASLPPRKRRKLGNYLPKDQLVSKQRNIEVVKLSDIEKEYAHLTTNMELIRRDPTLIRHGEPPLTPWLTVSKLTQAGLYDLAMTTAKALSVDMVELFQRLTLRCLHLSGTTDSALIEAASSDWLLTDKVSSWPGTPTERAWRYLRQCLGRYDSVETDYRYSKAVLETLLSNDQYPPPPWLLQTIEEYHPEHLIRAFLRFGNVQEALERSLKLSNAALDAISSKQASCTWLPYSVIDAVLKSSEDSEDSPSPQLQKQRQALQKEVTNRILRLRKDAEKNSSH</sequence>
<organism evidence="7 8">
    <name type="scientific">Sanghuangporus baumii</name>
    <name type="common">Phellinus baumii</name>
    <dbReference type="NCBI Taxonomy" id="108892"/>
    <lineage>
        <taxon>Eukaryota</taxon>
        <taxon>Fungi</taxon>
        <taxon>Dikarya</taxon>
        <taxon>Basidiomycota</taxon>
        <taxon>Agaricomycotina</taxon>
        <taxon>Agaricomycetes</taxon>
        <taxon>Hymenochaetales</taxon>
        <taxon>Hymenochaetaceae</taxon>
        <taxon>Sanghuangporus</taxon>
    </lineage>
</organism>
<protein>
    <recommendedName>
        <fullName evidence="9">Nuclear pore complex protein Nup160</fullName>
    </recommendedName>
</protein>
<name>A0A9Q5N3L4_SANBA</name>
<dbReference type="PANTHER" id="PTHR21286:SF0">
    <property type="entry name" value="NUCLEAR PORE COMPLEX PROTEIN NUP160"/>
    <property type="match status" value="1"/>
</dbReference>
<reference evidence="7" key="1">
    <citation type="submission" date="2016-06" db="EMBL/GenBank/DDBJ databases">
        <title>Draft Genome sequence of the fungus Inonotus baumii.</title>
        <authorList>
            <person name="Zhu H."/>
            <person name="Lin W."/>
        </authorList>
    </citation>
    <scope>NUCLEOTIDE SEQUENCE</scope>
    <source>
        <strain evidence="7">821</strain>
    </source>
</reference>
<evidence type="ECO:0000313" key="8">
    <source>
        <dbReference type="Proteomes" id="UP000757232"/>
    </source>
</evidence>
<keyword evidence="8" id="KW-1185">Reference proteome</keyword>
<evidence type="ECO:0000259" key="5">
    <source>
        <dbReference type="Pfam" id="PF23300"/>
    </source>
</evidence>
<evidence type="ECO:0000256" key="1">
    <source>
        <dbReference type="ARBA" id="ARBA00004123"/>
    </source>
</evidence>
<feature type="domain" description="NUP160 C-terminal TPR" evidence="6">
    <location>
        <begin position="1127"/>
        <end position="1350"/>
    </location>
</feature>
<dbReference type="OrthoDB" id="67716at2759"/>
<keyword evidence="2" id="KW-0813">Transport</keyword>
<gene>
    <name evidence="7" type="ORF">A7U60_g5372</name>
</gene>
<dbReference type="InterPro" id="IPR056536">
    <property type="entry name" value="TPR_NUP160_C"/>
</dbReference>
<evidence type="ECO:0008006" key="9">
    <source>
        <dbReference type="Google" id="ProtNLM"/>
    </source>
</evidence>
<evidence type="ECO:0000259" key="6">
    <source>
        <dbReference type="Pfam" id="PF23347"/>
    </source>
</evidence>
<dbReference type="Pfam" id="PF23300">
    <property type="entry name" value="HEAT_Nup120"/>
    <property type="match status" value="1"/>
</dbReference>
<dbReference type="Pfam" id="PF23347">
    <property type="entry name" value="TPR_Nup160_C"/>
    <property type="match status" value="1"/>
</dbReference>
<evidence type="ECO:0000313" key="7">
    <source>
        <dbReference type="EMBL" id="OCB87467.1"/>
    </source>
</evidence>
<accession>A0A9Q5N3L4</accession>
<comment type="subcellular location">
    <subcellularLocation>
        <location evidence="1">Nucleus</location>
    </subcellularLocation>
</comment>
<proteinExistence type="predicted"/>
<dbReference type="GO" id="GO:0005643">
    <property type="term" value="C:nuclear pore"/>
    <property type="evidence" value="ECO:0007669"/>
    <property type="project" value="UniProtKB-ARBA"/>
</dbReference>
<comment type="caution">
    <text evidence="7">The sequence shown here is derived from an EMBL/GenBank/DDBJ whole genome shotgun (WGS) entry which is preliminary data.</text>
</comment>